<dbReference type="InterPro" id="IPR016024">
    <property type="entry name" value="ARM-type_fold"/>
</dbReference>
<evidence type="ECO:0000256" key="4">
    <source>
        <dbReference type="SAM" id="MobiDB-lite"/>
    </source>
</evidence>
<feature type="region of interest" description="Disordered" evidence="4">
    <location>
        <begin position="1"/>
        <end position="32"/>
    </location>
</feature>
<dbReference type="OrthoDB" id="6484979at2759"/>
<evidence type="ECO:0000259" key="5">
    <source>
        <dbReference type="SMART" id="SM00543"/>
    </source>
</evidence>
<organism evidence="6 7">
    <name type="scientific">Branchiostoma lanceolatum</name>
    <name type="common">Common lancelet</name>
    <name type="synonym">Amphioxus lanceolatum</name>
    <dbReference type="NCBI Taxonomy" id="7740"/>
    <lineage>
        <taxon>Eukaryota</taxon>
        <taxon>Metazoa</taxon>
        <taxon>Chordata</taxon>
        <taxon>Cephalochordata</taxon>
        <taxon>Leptocardii</taxon>
        <taxon>Amphioxiformes</taxon>
        <taxon>Branchiostomatidae</taxon>
        <taxon>Branchiostoma</taxon>
    </lineage>
</organism>
<name>A0A8K0AB53_BRALA</name>
<evidence type="ECO:0000256" key="3">
    <source>
        <dbReference type="ARBA" id="ARBA00022845"/>
    </source>
</evidence>
<keyword evidence="2" id="KW-0963">Cytoplasm</keyword>
<reference evidence="6" key="1">
    <citation type="submission" date="2022-01" db="EMBL/GenBank/DDBJ databases">
        <authorList>
            <person name="Braso-Vives M."/>
        </authorList>
    </citation>
    <scope>NUCLEOTIDE SEQUENCE</scope>
</reference>
<dbReference type="PANTHER" id="PTHR23254:SF16">
    <property type="entry name" value="CBP80_20-DEPENDENT TRANSLATION INITIATION FACTOR"/>
    <property type="match status" value="1"/>
</dbReference>
<sequence>MNSRRQLEQTDGPPRLPKHAQKKEANSSKVEDKEMAAILASMDTVTVEDAEAGSLSWQLTDVVMQMEQYASTGAKLKELVRTTYNKSVEDQNFAKVGARLCGEMATHEVDGVKLRSEVLTRLQEDFKKKESLHASDGAVFLGFVTLLCELFGVLHINGEPMKALVGPVYDTLMELLSSKCVSNDEVLCCTMQLEHIGQTLERNDPSRMSTLMGKVRDCALGKNTSPFARCLIMEIVERHANGWEPLPQDVSEYYSSTLEKLMSEK</sequence>
<dbReference type="Proteomes" id="UP000838412">
    <property type="component" value="Chromosome 8"/>
</dbReference>
<dbReference type="AlphaFoldDB" id="A0A8K0AB53"/>
<keyword evidence="7" id="KW-1185">Reference proteome</keyword>
<dbReference type="PANTHER" id="PTHR23254">
    <property type="entry name" value="EIF4G DOMAIN PROTEIN"/>
    <property type="match status" value="1"/>
</dbReference>
<proteinExistence type="predicted"/>
<evidence type="ECO:0000313" key="7">
    <source>
        <dbReference type="Proteomes" id="UP000838412"/>
    </source>
</evidence>
<evidence type="ECO:0000256" key="2">
    <source>
        <dbReference type="ARBA" id="ARBA00022490"/>
    </source>
</evidence>
<dbReference type="InterPro" id="IPR051367">
    <property type="entry name" value="mRNA_TranslReg/HistoneTransl"/>
</dbReference>
<feature type="domain" description="MIF4G" evidence="5">
    <location>
        <begin position="35"/>
        <end position="242"/>
    </location>
</feature>
<accession>A0A8K0AB53</accession>
<gene>
    <name evidence="6" type="primary">CTIF</name>
    <name evidence="6" type="ORF">BLAG_LOCUS23309</name>
</gene>
<dbReference type="GO" id="GO:0008494">
    <property type="term" value="F:translation activator activity"/>
    <property type="evidence" value="ECO:0007669"/>
    <property type="project" value="TreeGrafter"/>
</dbReference>
<dbReference type="SMART" id="SM00543">
    <property type="entry name" value="MIF4G"/>
    <property type="match status" value="1"/>
</dbReference>
<dbReference type="GO" id="GO:0005829">
    <property type="term" value="C:cytosol"/>
    <property type="evidence" value="ECO:0007669"/>
    <property type="project" value="TreeGrafter"/>
</dbReference>
<dbReference type="GO" id="GO:0006446">
    <property type="term" value="P:regulation of translational initiation"/>
    <property type="evidence" value="ECO:0007669"/>
    <property type="project" value="TreeGrafter"/>
</dbReference>
<dbReference type="GO" id="GO:0003723">
    <property type="term" value="F:RNA binding"/>
    <property type="evidence" value="ECO:0007669"/>
    <property type="project" value="InterPro"/>
</dbReference>
<evidence type="ECO:0000256" key="1">
    <source>
        <dbReference type="ARBA" id="ARBA00004496"/>
    </source>
</evidence>
<dbReference type="SUPFAM" id="SSF48371">
    <property type="entry name" value="ARM repeat"/>
    <property type="match status" value="1"/>
</dbReference>
<dbReference type="Gene3D" id="1.25.40.180">
    <property type="match status" value="1"/>
</dbReference>
<dbReference type="InterPro" id="IPR003890">
    <property type="entry name" value="MIF4G-like_typ-3"/>
</dbReference>
<comment type="subcellular location">
    <subcellularLocation>
        <location evidence="1">Cytoplasm</location>
    </subcellularLocation>
</comment>
<protein>
    <submittedName>
        <fullName evidence="6">CTIF protein</fullName>
    </submittedName>
</protein>
<dbReference type="EMBL" id="OV696693">
    <property type="protein sequence ID" value="CAH1271220.1"/>
    <property type="molecule type" value="Genomic_DNA"/>
</dbReference>
<evidence type="ECO:0000313" key="6">
    <source>
        <dbReference type="EMBL" id="CAH1271220.1"/>
    </source>
</evidence>
<dbReference type="Pfam" id="PF02854">
    <property type="entry name" value="MIF4G"/>
    <property type="match status" value="1"/>
</dbReference>
<keyword evidence="3" id="KW-0810">Translation regulation</keyword>
<feature type="compositionally biased region" description="Basic and acidic residues" evidence="4">
    <location>
        <begin position="22"/>
        <end position="32"/>
    </location>
</feature>